<keyword evidence="1" id="KW-0812">Transmembrane</keyword>
<gene>
    <name evidence="2" type="ORF">PO878_17685</name>
</gene>
<protein>
    <submittedName>
        <fullName evidence="2">Uncharacterized protein</fullName>
    </submittedName>
</protein>
<evidence type="ECO:0000256" key="1">
    <source>
        <dbReference type="SAM" id="Phobius"/>
    </source>
</evidence>
<feature type="transmembrane region" description="Helical" evidence="1">
    <location>
        <begin position="58"/>
        <end position="77"/>
    </location>
</feature>
<dbReference type="RefSeq" id="WP_272735857.1">
    <property type="nucleotide sequence ID" value="NZ_CP116942.1"/>
</dbReference>
<dbReference type="AlphaFoldDB" id="A0AAE9Y4P0"/>
<organism evidence="2 3">
    <name type="scientific">Iamia majanohamensis</name>
    <dbReference type="NCBI Taxonomy" id="467976"/>
    <lineage>
        <taxon>Bacteria</taxon>
        <taxon>Bacillati</taxon>
        <taxon>Actinomycetota</taxon>
        <taxon>Acidimicrobiia</taxon>
        <taxon>Acidimicrobiales</taxon>
        <taxon>Iamiaceae</taxon>
        <taxon>Iamia</taxon>
    </lineage>
</organism>
<accession>A0AAE9Y4P0</accession>
<reference evidence="2" key="1">
    <citation type="submission" date="2023-01" db="EMBL/GenBank/DDBJ databases">
        <title>The diversity of Class Acidimicrobiia in South China Sea sediment environments and the proposal of Iamia marina sp. nov., a novel species of the genus Iamia.</title>
        <authorList>
            <person name="He Y."/>
            <person name="Tian X."/>
        </authorList>
    </citation>
    <scope>NUCLEOTIDE SEQUENCE</scope>
    <source>
        <strain evidence="2">DSM 19957</strain>
    </source>
</reference>
<keyword evidence="3" id="KW-1185">Reference proteome</keyword>
<evidence type="ECO:0000313" key="2">
    <source>
        <dbReference type="EMBL" id="WCO66334.1"/>
    </source>
</evidence>
<name>A0AAE9Y4P0_9ACTN</name>
<sequence>MIAMLVVGVRLAAERGAGPVALSLVALVPAFAIVGLSRRRAALILTSEFPPPLEERTAAVMVAAVVLADLLGLVLLFR</sequence>
<keyword evidence="1" id="KW-1133">Transmembrane helix</keyword>
<evidence type="ECO:0000313" key="3">
    <source>
        <dbReference type="Proteomes" id="UP001216390"/>
    </source>
</evidence>
<dbReference type="EMBL" id="CP116942">
    <property type="protein sequence ID" value="WCO66334.1"/>
    <property type="molecule type" value="Genomic_DNA"/>
</dbReference>
<dbReference type="Proteomes" id="UP001216390">
    <property type="component" value="Chromosome"/>
</dbReference>
<feature type="transmembrane region" description="Helical" evidence="1">
    <location>
        <begin position="20"/>
        <end position="37"/>
    </location>
</feature>
<dbReference type="KEGG" id="ima:PO878_17685"/>
<proteinExistence type="predicted"/>
<keyword evidence="1" id="KW-0472">Membrane</keyword>